<feature type="compositionally biased region" description="Polar residues" evidence="1">
    <location>
        <begin position="38"/>
        <end position="50"/>
    </location>
</feature>
<keyword evidence="4" id="KW-1185">Reference proteome</keyword>
<feature type="region of interest" description="Disordered" evidence="1">
    <location>
        <begin position="132"/>
        <end position="166"/>
    </location>
</feature>
<organism evidence="3 4">
    <name type="scientific">Phialocephala subalpina</name>
    <dbReference type="NCBI Taxonomy" id="576137"/>
    <lineage>
        <taxon>Eukaryota</taxon>
        <taxon>Fungi</taxon>
        <taxon>Dikarya</taxon>
        <taxon>Ascomycota</taxon>
        <taxon>Pezizomycotina</taxon>
        <taxon>Leotiomycetes</taxon>
        <taxon>Helotiales</taxon>
        <taxon>Mollisiaceae</taxon>
        <taxon>Phialocephala</taxon>
        <taxon>Phialocephala fortinii species complex</taxon>
    </lineage>
</organism>
<feature type="region of interest" description="Disordered" evidence="1">
    <location>
        <begin position="38"/>
        <end position="62"/>
    </location>
</feature>
<proteinExistence type="predicted"/>
<feature type="transmembrane region" description="Helical" evidence="2">
    <location>
        <begin position="417"/>
        <end position="441"/>
    </location>
</feature>
<dbReference type="EMBL" id="FJOG01000009">
    <property type="protein sequence ID" value="CZR56871.1"/>
    <property type="molecule type" value="Genomic_DNA"/>
</dbReference>
<feature type="compositionally biased region" description="Polar residues" evidence="1">
    <location>
        <begin position="1"/>
        <end position="15"/>
    </location>
</feature>
<dbReference type="OrthoDB" id="5292518at2759"/>
<feature type="compositionally biased region" description="Basic and acidic residues" evidence="1">
    <location>
        <begin position="622"/>
        <end position="632"/>
    </location>
</feature>
<feature type="region of interest" description="Disordered" evidence="1">
    <location>
        <begin position="180"/>
        <end position="200"/>
    </location>
</feature>
<reference evidence="3 4" key="1">
    <citation type="submission" date="2016-03" db="EMBL/GenBank/DDBJ databases">
        <authorList>
            <person name="Ploux O."/>
        </authorList>
    </citation>
    <scope>NUCLEOTIDE SEQUENCE [LARGE SCALE GENOMIC DNA]</scope>
    <source>
        <strain evidence="3 4">UAMH 11012</strain>
    </source>
</reference>
<accession>A0A1L7WVS8</accession>
<feature type="compositionally biased region" description="Polar residues" evidence="1">
    <location>
        <begin position="591"/>
        <end position="620"/>
    </location>
</feature>
<feature type="compositionally biased region" description="Low complexity" evidence="1">
    <location>
        <begin position="546"/>
        <end position="558"/>
    </location>
</feature>
<keyword evidence="2" id="KW-0472">Membrane</keyword>
<feature type="region of interest" description="Disordered" evidence="1">
    <location>
        <begin position="1"/>
        <end position="20"/>
    </location>
</feature>
<gene>
    <name evidence="3" type="ORF">PAC_06760</name>
</gene>
<keyword evidence="2" id="KW-1133">Transmembrane helix</keyword>
<keyword evidence="2" id="KW-0812">Transmembrane</keyword>
<evidence type="ECO:0000256" key="1">
    <source>
        <dbReference type="SAM" id="MobiDB-lite"/>
    </source>
</evidence>
<dbReference type="STRING" id="576137.A0A1L7WVS8"/>
<feature type="compositionally biased region" description="Polar residues" evidence="1">
    <location>
        <begin position="562"/>
        <end position="577"/>
    </location>
</feature>
<feature type="region of interest" description="Disordered" evidence="1">
    <location>
        <begin position="698"/>
        <end position="735"/>
    </location>
</feature>
<feature type="compositionally biased region" description="Polar residues" evidence="1">
    <location>
        <begin position="491"/>
        <end position="508"/>
    </location>
</feature>
<evidence type="ECO:0000313" key="4">
    <source>
        <dbReference type="Proteomes" id="UP000184330"/>
    </source>
</evidence>
<sequence length="735" mass="76944">MGYPRTQSRPPQNGTKEAEVPTAGIPWVWAALWDAAGRSQNVGGPGSDQTAHPEDSADGRSTTTWNYQADIAILIVGSCWGVTASLKSLRSDPLSISNRDSRRHAFHDCTIALAAGFIPGTWATGTNERGAKRVKYRKGSKDRTNSGPKAAQKVVEGEGADDRYDGPLRHWATTAQAVGLAPTPRPTKSSPPAVSNPKITEGPTLVRRKLGAMQRDVIHDGFLGKRGAADLCPTSYSLCPSSVGGDCCPNDYVCGTSSCTPNTATPATACGFSGYIACPIADGGGCCPSNYVCAASSCSPRPGASTSTCSANYFACPASLGGGCCSNGMGCKLNGCYFTTPVVFTLTDTITTTDASSNTVTLTSTITSTTVSGAPNPTDTLSSNPIVAQIPASATPVAKTQATSASTGGGGGGLSTAALGGIIGGAIFFLSAILIAAIFIIRGLNRATKAQEMANSRGSYSAPRSGRGSAQHRPSQPQDVDALSVDPLMITGSSVSGSMRRTSGQSPPITLPEMEGSNSPPVFLSPFSPRSPPHTHYPKGYNPVASSESQYSQSSGGYRNPSLDSSPPLGQNSNNVDYFNYPRNNQNNNNRVSLVSSQGRRPSHGRNYSNSSDVSQTSSRAAELDAGRDGSRKNSLQVDEGERRSSLQRFMTRIIRRRQSDPPVLTGGPVRGGDWTPSPREGLGHIAEAGESKIHVDHDARGNPILGHNRNQDPEPQTPFQDISLMDQPPGFRSN</sequence>
<feature type="region of interest" description="Disordered" evidence="1">
    <location>
        <begin position="455"/>
        <end position="678"/>
    </location>
</feature>
<evidence type="ECO:0000313" key="3">
    <source>
        <dbReference type="EMBL" id="CZR56871.1"/>
    </source>
</evidence>
<name>A0A1L7WVS8_9HELO</name>
<dbReference type="AlphaFoldDB" id="A0A1L7WVS8"/>
<evidence type="ECO:0000256" key="2">
    <source>
        <dbReference type="SAM" id="Phobius"/>
    </source>
</evidence>
<dbReference type="Proteomes" id="UP000184330">
    <property type="component" value="Unassembled WGS sequence"/>
</dbReference>
<protein>
    <submittedName>
        <fullName evidence="3">Uncharacterized protein</fullName>
    </submittedName>
</protein>